<dbReference type="OrthoDB" id="9806346at2"/>
<evidence type="ECO:0000256" key="3">
    <source>
        <dbReference type="ARBA" id="ARBA00022679"/>
    </source>
</evidence>
<keyword evidence="3" id="KW-0808">Transferase</keyword>
<keyword evidence="7" id="KW-1185">Reference proteome</keyword>
<dbReference type="InterPro" id="IPR004384">
    <property type="entry name" value="RNA_MeTrfase_TrmJ/LasT"/>
</dbReference>
<feature type="domain" description="tRNA/rRNA methyltransferase SpoU type" evidence="5">
    <location>
        <begin position="9"/>
        <end position="157"/>
    </location>
</feature>
<evidence type="ECO:0000256" key="1">
    <source>
        <dbReference type="ARBA" id="ARBA00007228"/>
    </source>
</evidence>
<sequence>MSESILNNVAVVLYESQDSINIGGVVRSMKNMGVSDLRLIRPCAYDPNRIEQVAHDTRDIVQRIRHCDTIDEALADCTYVVGYSGRRQAARWARHTPRSAAVDLLEHAQTGKVAIMFGREDHGLPNEALDRSHAICTIPTTEHFSLNVAQACLLGLYEMHLLAGDVTKKIPAPRHAAGAPQKAQMERTFADMEAALHAIAYFKTRNQELIMRAFRSMVFRANPDSREMLMVRTASIEVLRTIEREVRLGVTAALVAQGVDESQAAEAGRAAGAAAIATTGEAALAVAPAEHASDDSV</sequence>
<dbReference type="InterPro" id="IPR001537">
    <property type="entry name" value="SpoU_MeTrfase"/>
</dbReference>
<dbReference type="SUPFAM" id="SSF75217">
    <property type="entry name" value="alpha/beta knot"/>
    <property type="match status" value="1"/>
</dbReference>
<dbReference type="CDD" id="cd18093">
    <property type="entry name" value="SpoU-like_TrmJ"/>
    <property type="match status" value="1"/>
</dbReference>
<keyword evidence="4" id="KW-0949">S-adenosyl-L-methionine</keyword>
<dbReference type="InterPro" id="IPR029028">
    <property type="entry name" value="Alpha/beta_knot_MTases"/>
</dbReference>
<dbReference type="GO" id="GO:0008173">
    <property type="term" value="F:RNA methyltransferase activity"/>
    <property type="evidence" value="ECO:0007669"/>
    <property type="project" value="InterPro"/>
</dbReference>
<proteinExistence type="inferred from homology"/>
<gene>
    <name evidence="6" type="ORF">GEMMAAP_10585</name>
</gene>
<organism evidence="6 7">
    <name type="scientific">Gemmatimonas phototrophica</name>
    <dbReference type="NCBI Taxonomy" id="1379270"/>
    <lineage>
        <taxon>Bacteria</taxon>
        <taxon>Pseudomonadati</taxon>
        <taxon>Gemmatimonadota</taxon>
        <taxon>Gemmatimonadia</taxon>
        <taxon>Gemmatimonadales</taxon>
        <taxon>Gemmatimonadaceae</taxon>
        <taxon>Gemmatimonas</taxon>
    </lineage>
</organism>
<accession>A0A143BL28</accession>
<dbReference type="STRING" id="1379270.GEMMAAP_10585"/>
<dbReference type="RefSeq" id="WP_026849775.1">
    <property type="nucleotide sequence ID" value="NZ_CP011454.1"/>
</dbReference>
<evidence type="ECO:0000256" key="4">
    <source>
        <dbReference type="ARBA" id="ARBA00022691"/>
    </source>
</evidence>
<dbReference type="Gene3D" id="1.10.8.590">
    <property type="match status" value="1"/>
</dbReference>
<dbReference type="Pfam" id="PF00588">
    <property type="entry name" value="SpoU_methylase"/>
    <property type="match status" value="1"/>
</dbReference>
<dbReference type="Proteomes" id="UP000076404">
    <property type="component" value="Chromosome"/>
</dbReference>
<dbReference type="Gene3D" id="3.40.1280.10">
    <property type="match status" value="1"/>
</dbReference>
<dbReference type="PANTHER" id="PTHR42786">
    <property type="entry name" value="TRNA/RRNA METHYLTRANSFERASE"/>
    <property type="match status" value="1"/>
</dbReference>
<dbReference type="GO" id="GO:0005829">
    <property type="term" value="C:cytosol"/>
    <property type="evidence" value="ECO:0007669"/>
    <property type="project" value="TreeGrafter"/>
</dbReference>
<protein>
    <recommendedName>
        <fullName evidence="5">tRNA/rRNA methyltransferase SpoU type domain-containing protein</fullName>
    </recommendedName>
</protein>
<reference evidence="6 7" key="2">
    <citation type="journal article" date="2016" name="Environ. Microbiol. Rep.">
        <title>Metagenomic evidence for the presence of phototrophic Gemmatimonadetes bacteria in diverse environments.</title>
        <authorList>
            <person name="Zeng Y."/>
            <person name="Baumbach J."/>
            <person name="Barbosa E.G."/>
            <person name="Azevedo V."/>
            <person name="Zhang C."/>
            <person name="Koblizek M."/>
        </authorList>
    </citation>
    <scope>NUCLEOTIDE SEQUENCE [LARGE SCALE GENOMIC DNA]</scope>
    <source>
        <strain evidence="6 7">AP64</strain>
    </source>
</reference>
<dbReference type="InterPro" id="IPR029026">
    <property type="entry name" value="tRNA_m1G_MTases_N"/>
</dbReference>
<dbReference type="GO" id="GO:0003723">
    <property type="term" value="F:RNA binding"/>
    <property type="evidence" value="ECO:0007669"/>
    <property type="project" value="InterPro"/>
</dbReference>
<dbReference type="PANTHER" id="PTHR42786:SF2">
    <property type="entry name" value="TRNA (CYTIDINE_URIDINE-2'-O-)-METHYLTRANSFERASE TRMJ"/>
    <property type="match status" value="1"/>
</dbReference>
<keyword evidence="2" id="KW-0489">Methyltransferase</keyword>
<evidence type="ECO:0000256" key="2">
    <source>
        <dbReference type="ARBA" id="ARBA00022603"/>
    </source>
</evidence>
<dbReference type="GO" id="GO:0002128">
    <property type="term" value="P:tRNA nucleoside ribose methylation"/>
    <property type="evidence" value="ECO:0007669"/>
    <property type="project" value="TreeGrafter"/>
</dbReference>
<reference evidence="6 7" key="1">
    <citation type="journal article" date="2014" name="Proc. Natl. Acad. Sci. U.S.A.">
        <title>Functional type 2 photosynthetic reaction centers found in the rare bacterial phylum Gemmatimonadetes.</title>
        <authorList>
            <person name="Zeng Y."/>
            <person name="Feng F."/>
            <person name="Medova H."/>
            <person name="Dean J."/>
            <person name="Koblizek M."/>
        </authorList>
    </citation>
    <scope>NUCLEOTIDE SEQUENCE [LARGE SCALE GENOMIC DNA]</scope>
    <source>
        <strain evidence="6 7">AP64</strain>
    </source>
</reference>
<comment type="similarity">
    <text evidence="1">Belongs to the class IV-like SAM-binding methyltransferase superfamily. RNA methyltransferase TrmH family.</text>
</comment>
<dbReference type="KEGG" id="gph:GEMMAAP_10585"/>
<evidence type="ECO:0000313" key="7">
    <source>
        <dbReference type="Proteomes" id="UP000076404"/>
    </source>
</evidence>
<dbReference type="AlphaFoldDB" id="A0A143BL28"/>
<name>A0A143BL28_9BACT</name>
<evidence type="ECO:0000259" key="5">
    <source>
        <dbReference type="Pfam" id="PF00588"/>
    </source>
</evidence>
<evidence type="ECO:0000313" key="6">
    <source>
        <dbReference type="EMBL" id="AMW05144.1"/>
    </source>
</evidence>
<dbReference type="EMBL" id="CP011454">
    <property type="protein sequence ID" value="AMW05144.1"/>
    <property type="molecule type" value="Genomic_DNA"/>
</dbReference>
<dbReference type="eggNOG" id="COG0565">
    <property type="taxonomic scope" value="Bacteria"/>
</dbReference>